<proteinExistence type="predicted"/>
<gene>
    <name evidence="1" type="ORF">G3M58_53205</name>
</gene>
<keyword evidence="1" id="KW-0808">Transferase</keyword>
<dbReference type="GO" id="GO:0016740">
    <property type="term" value="F:transferase activity"/>
    <property type="evidence" value="ECO:0007669"/>
    <property type="project" value="UniProtKB-KW"/>
</dbReference>
<feature type="non-terminal residue" evidence="1">
    <location>
        <position position="119"/>
    </location>
</feature>
<reference evidence="1" key="1">
    <citation type="submission" date="2020-01" db="EMBL/GenBank/DDBJ databases">
        <title>Insect and environment-associated Actinomycetes.</title>
        <authorList>
            <person name="Currrie C."/>
            <person name="Chevrette M."/>
            <person name="Carlson C."/>
            <person name="Stubbendieck R."/>
            <person name="Wendt-Pienkowski E."/>
        </authorList>
    </citation>
    <scope>NUCLEOTIDE SEQUENCE</scope>
    <source>
        <strain evidence="1">SID7499</strain>
    </source>
</reference>
<accession>A0A6G3XBM2</accession>
<protein>
    <submittedName>
        <fullName evidence="1">Sulfotransferase</fullName>
    </submittedName>
</protein>
<name>A0A6G3XBM2_9ACTN</name>
<evidence type="ECO:0000313" key="1">
    <source>
        <dbReference type="EMBL" id="NEE15208.1"/>
    </source>
</evidence>
<organism evidence="1">
    <name type="scientific">Streptomyces sp. SID7499</name>
    <dbReference type="NCBI Taxonomy" id="2706086"/>
    <lineage>
        <taxon>Bacteria</taxon>
        <taxon>Bacillati</taxon>
        <taxon>Actinomycetota</taxon>
        <taxon>Actinomycetes</taxon>
        <taxon>Kitasatosporales</taxon>
        <taxon>Streptomycetaceae</taxon>
        <taxon>Streptomyces</taxon>
    </lineage>
</organism>
<dbReference type="AlphaFoldDB" id="A0A6G3XBM2"/>
<dbReference type="EMBL" id="JAAGMN010005474">
    <property type="protein sequence ID" value="NEE15208.1"/>
    <property type="molecule type" value="Genomic_DNA"/>
</dbReference>
<comment type="caution">
    <text evidence="1">The sequence shown here is derived from an EMBL/GenBank/DDBJ whole genome shotgun (WGS) entry which is preliminary data.</text>
</comment>
<sequence>MDGPVAEVVRRLEMLRPLRGTPVPHFRAKVRELVVVASSSRGGSSMLSELLRTSPHLLHLRGELNPLLRLVGLDHPHSGTGSDELDATHWHGLRPRSRALFDAELALDAGSPGTGVENL</sequence>